<evidence type="ECO:0000259" key="2">
    <source>
        <dbReference type="Pfam" id="PF13472"/>
    </source>
</evidence>
<proteinExistence type="predicted"/>
<organism evidence="3 4">
    <name type="scientific">Herbihabitans rhizosphaerae</name>
    <dbReference type="NCBI Taxonomy" id="1872711"/>
    <lineage>
        <taxon>Bacteria</taxon>
        <taxon>Bacillati</taxon>
        <taxon>Actinomycetota</taxon>
        <taxon>Actinomycetes</taxon>
        <taxon>Pseudonocardiales</taxon>
        <taxon>Pseudonocardiaceae</taxon>
        <taxon>Herbihabitans</taxon>
    </lineage>
</organism>
<dbReference type="CDD" id="cd01833">
    <property type="entry name" value="XynB_like"/>
    <property type="match status" value="1"/>
</dbReference>
<keyword evidence="4" id="KW-1185">Reference proteome</keyword>
<dbReference type="AlphaFoldDB" id="A0A4Q7KBP3"/>
<gene>
    <name evidence="3" type="ORF">EV193_11955</name>
</gene>
<dbReference type="GO" id="GO:0004622">
    <property type="term" value="F:phosphatidylcholine lysophospholipase activity"/>
    <property type="evidence" value="ECO:0007669"/>
    <property type="project" value="TreeGrafter"/>
</dbReference>
<name>A0A4Q7KBP3_9PSEU</name>
<dbReference type="Proteomes" id="UP000294257">
    <property type="component" value="Unassembled WGS sequence"/>
</dbReference>
<dbReference type="SUPFAM" id="SSF52266">
    <property type="entry name" value="SGNH hydrolase"/>
    <property type="match status" value="1"/>
</dbReference>
<evidence type="ECO:0000256" key="1">
    <source>
        <dbReference type="SAM" id="SignalP"/>
    </source>
</evidence>
<dbReference type="PANTHER" id="PTHR30383">
    <property type="entry name" value="THIOESTERASE 1/PROTEASE 1/LYSOPHOSPHOLIPASE L1"/>
    <property type="match status" value="1"/>
</dbReference>
<sequence>MRKSRIVAAAIAAIAAAALAVTLAPGAVSAKPAADNPPETADAAPDSARQNLTKIMPLGDSITWGYTIKHGTPVALDGYRKDLWARLHDSAKLSPDFVGSCPRQGDDEWKCYGKGSGTFGDYNHEGHSGFRVHQLSANIERWLDLYEPEIVLLMAGTNDVGKPDAAEAPGRLSAMIDKMRDKRPGTRLFVATIPQFGDAAARARVKVYNDAVARIVPTKGDKVHLVPQHIVGAESEDLSPDNIHPSDCGYAKLSYVWFYYMNRVLNGGRWDNGYWPWSEAPGPCAGP</sequence>
<dbReference type="Pfam" id="PF13472">
    <property type="entry name" value="Lipase_GDSL_2"/>
    <property type="match status" value="1"/>
</dbReference>
<feature type="chain" id="PRO_5020954489" evidence="1">
    <location>
        <begin position="31"/>
        <end position="287"/>
    </location>
</feature>
<accession>A0A4Q7KBP3</accession>
<evidence type="ECO:0000313" key="4">
    <source>
        <dbReference type="Proteomes" id="UP000294257"/>
    </source>
</evidence>
<keyword evidence="1" id="KW-0732">Signal</keyword>
<feature type="domain" description="SGNH hydrolase-type esterase" evidence="2">
    <location>
        <begin position="58"/>
        <end position="251"/>
    </location>
</feature>
<evidence type="ECO:0000313" key="3">
    <source>
        <dbReference type="EMBL" id="RZS29652.1"/>
    </source>
</evidence>
<dbReference type="RefSeq" id="WP_130348785.1">
    <property type="nucleotide sequence ID" value="NZ_SGWQ01000019.1"/>
</dbReference>
<dbReference type="OrthoDB" id="468550at2"/>
<dbReference type="PANTHER" id="PTHR30383:SF5">
    <property type="entry name" value="SGNH HYDROLASE-TYPE ESTERASE DOMAIN-CONTAINING PROTEIN"/>
    <property type="match status" value="1"/>
</dbReference>
<dbReference type="Gene3D" id="3.40.50.1110">
    <property type="entry name" value="SGNH hydrolase"/>
    <property type="match status" value="1"/>
</dbReference>
<dbReference type="EMBL" id="SGWQ01000019">
    <property type="protein sequence ID" value="RZS29652.1"/>
    <property type="molecule type" value="Genomic_DNA"/>
</dbReference>
<dbReference type="InterPro" id="IPR051532">
    <property type="entry name" value="Ester_Hydrolysis_Enzymes"/>
</dbReference>
<feature type="signal peptide" evidence="1">
    <location>
        <begin position="1"/>
        <end position="30"/>
    </location>
</feature>
<dbReference type="InterPro" id="IPR013830">
    <property type="entry name" value="SGNH_hydro"/>
</dbReference>
<dbReference type="InterPro" id="IPR036514">
    <property type="entry name" value="SGNH_hydro_sf"/>
</dbReference>
<comment type="caution">
    <text evidence="3">The sequence shown here is derived from an EMBL/GenBank/DDBJ whole genome shotgun (WGS) entry which is preliminary data.</text>
</comment>
<protein>
    <submittedName>
        <fullName evidence="3">Lysophospholipase L1-like esterase</fullName>
    </submittedName>
</protein>
<reference evidence="3 4" key="1">
    <citation type="submission" date="2019-02" db="EMBL/GenBank/DDBJ databases">
        <title>Genomic Encyclopedia of Type Strains, Phase IV (KMG-IV): sequencing the most valuable type-strain genomes for metagenomic binning, comparative biology and taxonomic classification.</title>
        <authorList>
            <person name="Goeker M."/>
        </authorList>
    </citation>
    <scope>NUCLEOTIDE SEQUENCE [LARGE SCALE GENOMIC DNA]</scope>
    <source>
        <strain evidence="3 4">DSM 101727</strain>
    </source>
</reference>